<organism evidence="2 3">
    <name type="scientific">Septoria linicola</name>
    <dbReference type="NCBI Taxonomy" id="215465"/>
    <lineage>
        <taxon>Eukaryota</taxon>
        <taxon>Fungi</taxon>
        <taxon>Dikarya</taxon>
        <taxon>Ascomycota</taxon>
        <taxon>Pezizomycotina</taxon>
        <taxon>Dothideomycetes</taxon>
        <taxon>Dothideomycetidae</taxon>
        <taxon>Mycosphaerellales</taxon>
        <taxon>Mycosphaerellaceae</taxon>
        <taxon>Septoria</taxon>
    </lineage>
</organism>
<feature type="compositionally biased region" description="Basic and acidic residues" evidence="1">
    <location>
        <begin position="25"/>
        <end position="42"/>
    </location>
</feature>
<protein>
    <submittedName>
        <fullName evidence="2">Leucine-rich repeat domain superfamily</fullName>
    </submittedName>
</protein>
<dbReference type="Gene3D" id="3.80.10.10">
    <property type="entry name" value="Ribonuclease Inhibitor"/>
    <property type="match status" value="1"/>
</dbReference>
<feature type="compositionally biased region" description="Basic and acidic residues" evidence="1">
    <location>
        <begin position="352"/>
        <end position="363"/>
    </location>
</feature>
<feature type="region of interest" description="Disordered" evidence="1">
    <location>
        <begin position="439"/>
        <end position="472"/>
    </location>
</feature>
<proteinExistence type="predicted"/>
<dbReference type="Proteomes" id="UP001056384">
    <property type="component" value="Chromosome 4"/>
</dbReference>
<evidence type="ECO:0000313" key="3">
    <source>
        <dbReference type="Proteomes" id="UP001056384"/>
    </source>
</evidence>
<feature type="region of interest" description="Disordered" evidence="1">
    <location>
        <begin position="349"/>
        <end position="378"/>
    </location>
</feature>
<feature type="compositionally biased region" description="Polar residues" evidence="1">
    <location>
        <begin position="439"/>
        <end position="453"/>
    </location>
</feature>
<evidence type="ECO:0000313" key="2">
    <source>
        <dbReference type="EMBL" id="USW51946.1"/>
    </source>
</evidence>
<evidence type="ECO:0000256" key="1">
    <source>
        <dbReference type="SAM" id="MobiDB-lite"/>
    </source>
</evidence>
<feature type="region of interest" description="Disordered" evidence="1">
    <location>
        <begin position="1"/>
        <end position="55"/>
    </location>
</feature>
<dbReference type="EMBL" id="CP099421">
    <property type="protein sequence ID" value="USW51946.1"/>
    <property type="molecule type" value="Genomic_DNA"/>
</dbReference>
<keyword evidence="3" id="KW-1185">Reference proteome</keyword>
<name>A0A9Q9EHL8_9PEZI</name>
<accession>A0A9Q9EHL8</accession>
<reference evidence="2" key="1">
    <citation type="submission" date="2022-06" db="EMBL/GenBank/DDBJ databases">
        <title>Complete genome sequences of two strains of the flax pathogen Septoria linicola.</title>
        <authorList>
            <person name="Lapalu N."/>
            <person name="Simon A."/>
            <person name="Demenou B."/>
            <person name="Paumier D."/>
            <person name="Guillot M.-P."/>
            <person name="Gout L."/>
            <person name="Valade R."/>
        </authorList>
    </citation>
    <scope>NUCLEOTIDE SEQUENCE</scope>
    <source>
        <strain evidence="2">SE15195</strain>
    </source>
</reference>
<gene>
    <name evidence="2" type="ORF">Slin15195_G052650</name>
</gene>
<dbReference type="InterPro" id="IPR032675">
    <property type="entry name" value="LRR_dom_sf"/>
</dbReference>
<dbReference type="SUPFAM" id="SSF52047">
    <property type="entry name" value="RNI-like"/>
    <property type="match status" value="1"/>
</dbReference>
<dbReference type="AlphaFoldDB" id="A0A9Q9EHL8"/>
<sequence>MGKSNKFDYTNRTSGGAKLGGIIGRDAEKEADKVIKDAEKQSAKPRKSSIGSYSISDEAGAGHTDSCYVHALDIKAPSKQLGDEGACAMAAGLEAALKKGTSAASVELEDLNLSDNGITTVTLARLAPVIDAARHHLKTLNFADNDIRVETDQQAAEWERFLRSFARCYKLRRLDLSGNINFGSRALEIFARVHCQEPYVDPIPTCGRQTTCSISSTWGDVDEEGASPTVAPHHDKMTSGGILRRRCGLRGIPYITLINIGLTDAGALWLSYILEEHHLPEQLTDPINAPSNNSKIETYGQGFASGGLDWDVSELGLGKDGLQLLKKTDAVRRQVMAENVSMAGSSMYDSCEIPRSRTGDRRASLRPTTSANGGEQELSEVESLRKKLQRHIIANTGAEQTELWRAGLRMAVSSTVLSGLGPSTRDYEIFYTGPPLFHYTNSGKRGSQPTTPTRNDKNAHPAHCPSQPQGSLRQGTYAQTLTLHTGAAAGEPELAITDVTNSPVTPKVIFKPHRKGAFSDGSDLQTVSQKLDGLIMRDNNPRRFVRCQVDMIDRRGGNIAFRNSAVPSQLPQDVMDRIVGYTVSEHEMDILSSKQRRAACAWGQDRANFEKAESWRKLPDSSQVVSLLECIGCLAYQSE</sequence>